<dbReference type="InterPro" id="IPR023805">
    <property type="entry name" value="Uncharacterised_Spl-rel"/>
</dbReference>
<dbReference type="STRING" id="936756.ATE80_11050"/>
<dbReference type="RefSeq" id="WP_058942012.1">
    <property type="nucleotide sequence ID" value="NZ_LNSV01000021.1"/>
</dbReference>
<evidence type="ECO:0000313" key="1">
    <source>
        <dbReference type="EMBL" id="KUH38815.1"/>
    </source>
</evidence>
<dbReference type="OrthoDB" id="9783671at2"/>
<organism evidence="1 2">
    <name type="scientific">Streptomyces kanasensis</name>
    <dbReference type="NCBI Taxonomy" id="936756"/>
    <lineage>
        <taxon>Bacteria</taxon>
        <taxon>Bacillati</taxon>
        <taxon>Actinomycetota</taxon>
        <taxon>Actinomycetes</taxon>
        <taxon>Kitasatosporales</taxon>
        <taxon>Streptomycetaceae</taxon>
        <taxon>Streptomyces</taxon>
    </lineage>
</organism>
<dbReference type="Proteomes" id="UP000054011">
    <property type="component" value="Unassembled WGS sequence"/>
</dbReference>
<dbReference type="AlphaFoldDB" id="A0A100Y6Y0"/>
<dbReference type="EMBL" id="LNSV01000021">
    <property type="protein sequence ID" value="KUH38815.1"/>
    <property type="molecule type" value="Genomic_DNA"/>
</dbReference>
<dbReference type="GO" id="GO:0042601">
    <property type="term" value="C:endospore-forming forespore"/>
    <property type="evidence" value="ECO:0007669"/>
    <property type="project" value="TreeGrafter"/>
</dbReference>
<dbReference type="FunFam" id="3.40.50.12110:FF:000002">
    <property type="entry name" value="Spore photoproduct lyase"/>
    <property type="match status" value="1"/>
</dbReference>
<protein>
    <submittedName>
        <fullName evidence="1">Radical SAM protein</fullName>
    </submittedName>
</protein>
<proteinExistence type="predicted"/>
<name>A0A100Y6Y0_9ACTN</name>
<keyword evidence="2" id="KW-1185">Reference proteome</keyword>
<evidence type="ECO:0000313" key="2">
    <source>
        <dbReference type="Proteomes" id="UP000054011"/>
    </source>
</evidence>
<dbReference type="PANTHER" id="PTHR37822">
    <property type="entry name" value="SPORE PHOTOPRODUCT LYASE-RELATED"/>
    <property type="match status" value="1"/>
</dbReference>
<dbReference type="GO" id="GO:1904047">
    <property type="term" value="F:S-adenosyl-L-methionine binding"/>
    <property type="evidence" value="ECO:0007669"/>
    <property type="project" value="TreeGrafter"/>
</dbReference>
<reference evidence="1 2" key="1">
    <citation type="submission" date="2015-11" db="EMBL/GenBank/DDBJ databases">
        <title>Genome-wide analysis reveals the secondary metabolome in Streptomyces kanasensis ZX01.</title>
        <authorList>
            <person name="Zhang G."/>
            <person name="Han L."/>
            <person name="Feng J."/>
            <person name="Zhang X."/>
        </authorList>
    </citation>
    <scope>NUCLEOTIDE SEQUENCE [LARGE SCALE GENOMIC DNA]</scope>
    <source>
        <strain evidence="1 2">ZX01</strain>
    </source>
</reference>
<accession>A0A100Y6Y0</accession>
<dbReference type="NCBIfam" id="TIGR03886">
    <property type="entry name" value="lyase_spl_fam"/>
    <property type="match status" value="1"/>
</dbReference>
<gene>
    <name evidence="1" type="ORF">ATE80_11050</name>
</gene>
<dbReference type="InterPro" id="IPR049539">
    <property type="entry name" value="SPL"/>
</dbReference>
<dbReference type="GO" id="GO:0051539">
    <property type="term" value="F:4 iron, 4 sulfur cluster binding"/>
    <property type="evidence" value="ECO:0007669"/>
    <property type="project" value="TreeGrafter"/>
</dbReference>
<dbReference type="Gene3D" id="3.40.50.12110">
    <property type="match status" value="1"/>
</dbReference>
<comment type="caution">
    <text evidence="1">The sequence shown here is derived from an EMBL/GenBank/DDBJ whole genome shotgun (WGS) entry which is preliminary data.</text>
</comment>
<dbReference type="GO" id="GO:0003913">
    <property type="term" value="F:DNA photolyase activity"/>
    <property type="evidence" value="ECO:0007669"/>
    <property type="project" value="TreeGrafter"/>
</dbReference>
<dbReference type="Gene3D" id="3.80.30.30">
    <property type="match status" value="1"/>
</dbReference>
<dbReference type="Pfam" id="PF20903">
    <property type="entry name" value="SPL"/>
    <property type="match status" value="1"/>
</dbReference>
<sequence>MRQPPNGADDGQEELFSVDELAAAARPGDAGTARRRAFRDSPEARRMLDVTEIHAEPAAAASHRGRQIIARFPEARVLETDSHWRIPHLHGNEGNVERWVRVKRQTLVLGERSSLTTRPNGRSADWIAPGLSNGCAMACAYCYVPRRKGYANPITVFTNVEQVVRHLGRHVAAQGTKPEPNQCDPRAWVYDIGENGDCSVDDLICDNTADLVEAFRRWPTAKASFATKFVNPDLLELDPQGRTRIRFSLMPHADSRTLDIRTSPVERRIGAAADFLEAGYEVHFNLSPVVVRPGWEQDWADLLRQLDDVLPTRVKEQAKAEVIMLTHNDRLHEVNLDWHPRAEELLWRPDLQQPKVSQNGDRNVRYRNTVKSASLTTLRALIGAEAPWLDVRYAF</sequence>
<dbReference type="PANTHER" id="PTHR37822:SF2">
    <property type="entry name" value="SPORE PHOTOPRODUCT LYASE"/>
    <property type="match status" value="1"/>
</dbReference>